<evidence type="ECO:0000256" key="11">
    <source>
        <dbReference type="ARBA" id="ARBA00047904"/>
    </source>
</evidence>
<dbReference type="Pfam" id="PF00152">
    <property type="entry name" value="tRNA-synt_2"/>
    <property type="match status" value="1"/>
</dbReference>
<evidence type="ECO:0000256" key="10">
    <source>
        <dbReference type="ARBA" id="ARBA00023146"/>
    </source>
</evidence>
<evidence type="ECO:0000256" key="4">
    <source>
        <dbReference type="ARBA" id="ARBA00018853"/>
    </source>
</evidence>
<evidence type="ECO:0000313" key="15">
    <source>
        <dbReference type="WBParaSite" id="HPBE_0002741901-mRNA-1"/>
    </source>
</evidence>
<keyword evidence="7" id="KW-0547">Nucleotide-binding</keyword>
<comment type="catalytic activity">
    <reaction evidence="11">
        <text>tRNA(Asp) + L-aspartate + ATP = L-aspartyl-tRNA(Asp) + AMP + diphosphate</text>
        <dbReference type="Rhea" id="RHEA:19649"/>
        <dbReference type="Rhea" id="RHEA-COMP:9660"/>
        <dbReference type="Rhea" id="RHEA-COMP:9678"/>
        <dbReference type="ChEBI" id="CHEBI:29991"/>
        <dbReference type="ChEBI" id="CHEBI:30616"/>
        <dbReference type="ChEBI" id="CHEBI:33019"/>
        <dbReference type="ChEBI" id="CHEBI:78442"/>
        <dbReference type="ChEBI" id="CHEBI:78516"/>
        <dbReference type="ChEBI" id="CHEBI:456215"/>
        <dbReference type="EC" id="6.1.1.12"/>
    </reaction>
</comment>
<evidence type="ECO:0000256" key="2">
    <source>
        <dbReference type="ARBA" id="ARBA00005312"/>
    </source>
</evidence>
<dbReference type="SUPFAM" id="SSF55681">
    <property type="entry name" value="Class II aaRS and biotin synthetases"/>
    <property type="match status" value="1"/>
</dbReference>
<keyword evidence="9" id="KW-0648">Protein biosynthesis</keyword>
<reference evidence="13 14" key="1">
    <citation type="submission" date="2018-11" db="EMBL/GenBank/DDBJ databases">
        <authorList>
            <consortium name="Pathogen Informatics"/>
        </authorList>
    </citation>
    <scope>NUCLEOTIDE SEQUENCE [LARGE SCALE GENOMIC DNA]</scope>
</reference>
<evidence type="ECO:0000256" key="6">
    <source>
        <dbReference type="ARBA" id="ARBA00022598"/>
    </source>
</evidence>
<dbReference type="PANTHER" id="PTHR43450:SF1">
    <property type="entry name" value="ASPARTATE--TRNA LIGASE, CYTOPLASMIC"/>
    <property type="match status" value="1"/>
</dbReference>
<dbReference type="InterPro" id="IPR045864">
    <property type="entry name" value="aa-tRNA-synth_II/BPL/LPL"/>
</dbReference>
<comment type="subcellular location">
    <subcellularLocation>
        <location evidence="1">Cytoplasm</location>
    </subcellularLocation>
</comment>
<dbReference type="PANTHER" id="PTHR43450">
    <property type="entry name" value="ASPARTYL-TRNA SYNTHETASE"/>
    <property type="match status" value="1"/>
</dbReference>
<accession>A0A183GXJ9</accession>
<evidence type="ECO:0000256" key="5">
    <source>
        <dbReference type="ARBA" id="ARBA00022490"/>
    </source>
</evidence>
<dbReference type="EMBL" id="UZAH01043798">
    <property type="protein sequence ID" value="VDP63685.1"/>
    <property type="molecule type" value="Genomic_DNA"/>
</dbReference>
<evidence type="ECO:0000313" key="14">
    <source>
        <dbReference type="Proteomes" id="UP000050761"/>
    </source>
</evidence>
<dbReference type="GO" id="GO:0005524">
    <property type="term" value="F:ATP binding"/>
    <property type="evidence" value="ECO:0007669"/>
    <property type="project" value="UniProtKB-KW"/>
</dbReference>
<dbReference type="InterPro" id="IPR004364">
    <property type="entry name" value="Aa-tRNA-synt_II"/>
</dbReference>
<dbReference type="GO" id="GO:0003723">
    <property type="term" value="F:RNA binding"/>
    <property type="evidence" value="ECO:0007669"/>
    <property type="project" value="TreeGrafter"/>
</dbReference>
<name>A0A183GXJ9_HELPZ</name>
<gene>
    <name evidence="13" type="ORF">HPBE_LOCUS27418</name>
</gene>
<dbReference type="EC" id="6.1.1.12" evidence="3"/>
<dbReference type="InterPro" id="IPR002312">
    <property type="entry name" value="Asp/Asn-tRNA-synth_IIb"/>
</dbReference>
<evidence type="ECO:0000256" key="9">
    <source>
        <dbReference type="ARBA" id="ARBA00022917"/>
    </source>
</evidence>
<sequence>MNRPLHYVNIVSFQDKYKTDFFILDKFPLAVRPFYTMPDPHDSRYSNSYDMFMRGEEILSGAQRIHDAEFLIERAKHHSIELEKIQAYIDSFKYGCPPHAGGGIGKFPEFAAYPQFAINSRNTHGISKVA</sequence>
<dbReference type="GO" id="GO:0006422">
    <property type="term" value="P:aspartyl-tRNA aminoacylation"/>
    <property type="evidence" value="ECO:0007669"/>
    <property type="project" value="InterPro"/>
</dbReference>
<dbReference type="Proteomes" id="UP000050761">
    <property type="component" value="Unassembled WGS sequence"/>
</dbReference>
<keyword evidence="14" id="KW-1185">Reference proteome</keyword>
<dbReference type="Gene3D" id="3.30.930.10">
    <property type="entry name" value="Bira Bifunctional Protein, Domain 2"/>
    <property type="match status" value="1"/>
</dbReference>
<keyword evidence="6" id="KW-0436">Ligase</keyword>
<dbReference type="GO" id="GO:0005829">
    <property type="term" value="C:cytosol"/>
    <property type="evidence" value="ECO:0007669"/>
    <property type="project" value="TreeGrafter"/>
</dbReference>
<protein>
    <recommendedName>
        <fullName evidence="4">Aspartate--tRNA ligase, cytoplasmic</fullName>
        <ecNumber evidence="3">6.1.1.12</ecNumber>
    </recommendedName>
</protein>
<evidence type="ECO:0000256" key="8">
    <source>
        <dbReference type="ARBA" id="ARBA00022840"/>
    </source>
</evidence>
<feature type="domain" description="Aminoacyl-tRNA synthetase class II (D/K/N)" evidence="12">
    <location>
        <begin position="14"/>
        <end position="105"/>
    </location>
</feature>
<keyword evidence="8" id="KW-0067">ATP-binding</keyword>
<organism evidence="14 15">
    <name type="scientific">Heligmosomoides polygyrus</name>
    <name type="common">Parasitic roundworm</name>
    <dbReference type="NCBI Taxonomy" id="6339"/>
    <lineage>
        <taxon>Eukaryota</taxon>
        <taxon>Metazoa</taxon>
        <taxon>Ecdysozoa</taxon>
        <taxon>Nematoda</taxon>
        <taxon>Chromadorea</taxon>
        <taxon>Rhabditida</taxon>
        <taxon>Rhabditina</taxon>
        <taxon>Rhabditomorpha</taxon>
        <taxon>Strongyloidea</taxon>
        <taxon>Heligmosomidae</taxon>
        <taxon>Heligmosomoides</taxon>
    </lineage>
</organism>
<dbReference type="InterPro" id="IPR004523">
    <property type="entry name" value="Asp-tRNA_synthase_2"/>
</dbReference>
<dbReference type="PRINTS" id="PR01042">
    <property type="entry name" value="TRNASYNTHASP"/>
</dbReference>
<dbReference type="GO" id="GO:0004815">
    <property type="term" value="F:aspartate-tRNA ligase activity"/>
    <property type="evidence" value="ECO:0007669"/>
    <property type="project" value="UniProtKB-EC"/>
</dbReference>
<keyword evidence="10" id="KW-0030">Aminoacyl-tRNA synthetase</keyword>
<accession>A0A3P8G9R7</accession>
<dbReference type="GO" id="GO:0017101">
    <property type="term" value="C:aminoacyl-tRNA synthetase multienzyme complex"/>
    <property type="evidence" value="ECO:0007669"/>
    <property type="project" value="TreeGrafter"/>
</dbReference>
<evidence type="ECO:0000313" key="13">
    <source>
        <dbReference type="EMBL" id="VDP63685.1"/>
    </source>
</evidence>
<proteinExistence type="inferred from homology"/>
<reference evidence="15" key="2">
    <citation type="submission" date="2019-09" db="UniProtKB">
        <authorList>
            <consortium name="WormBaseParasite"/>
        </authorList>
    </citation>
    <scope>IDENTIFICATION</scope>
</reference>
<dbReference type="AlphaFoldDB" id="A0A183GXJ9"/>
<keyword evidence="5" id="KW-0963">Cytoplasm</keyword>
<evidence type="ECO:0000256" key="1">
    <source>
        <dbReference type="ARBA" id="ARBA00004496"/>
    </source>
</evidence>
<comment type="similarity">
    <text evidence="2">Belongs to the class-II aminoacyl-tRNA synthetase family. Type 2 subfamily.</text>
</comment>
<evidence type="ECO:0000256" key="3">
    <source>
        <dbReference type="ARBA" id="ARBA00012841"/>
    </source>
</evidence>
<evidence type="ECO:0000256" key="7">
    <source>
        <dbReference type="ARBA" id="ARBA00022741"/>
    </source>
</evidence>
<dbReference type="OrthoDB" id="372395at2759"/>
<dbReference type="WBParaSite" id="HPBE_0002741901-mRNA-1">
    <property type="protein sequence ID" value="HPBE_0002741901-mRNA-1"/>
    <property type="gene ID" value="HPBE_0002741901"/>
</dbReference>
<evidence type="ECO:0000259" key="12">
    <source>
        <dbReference type="Pfam" id="PF00152"/>
    </source>
</evidence>